<protein>
    <submittedName>
        <fullName evidence="1">Uncharacterized protein</fullName>
    </submittedName>
</protein>
<comment type="caution">
    <text evidence="1">The sequence shown here is derived from an EMBL/GenBank/DDBJ whole genome shotgun (WGS) entry which is preliminary data.</text>
</comment>
<dbReference type="EMBL" id="JAVHJS010000004">
    <property type="protein sequence ID" value="KAK2861047.1"/>
    <property type="molecule type" value="Genomic_DNA"/>
</dbReference>
<accession>A0AA88T4V3</accession>
<dbReference type="AlphaFoldDB" id="A0AA88T4V3"/>
<reference evidence="1" key="1">
    <citation type="submission" date="2023-08" db="EMBL/GenBank/DDBJ databases">
        <title>Pelteobagrus vachellii genome.</title>
        <authorList>
            <person name="Liu H."/>
        </authorList>
    </citation>
    <scope>NUCLEOTIDE SEQUENCE</scope>
    <source>
        <strain evidence="1">PRFRI_2022a</strain>
        <tissue evidence="1">Muscle</tissue>
    </source>
</reference>
<name>A0AA88T4V3_TACVA</name>
<sequence length="261" mass="31324">MECLPFRRSQRRRARRHQTCAYRDPDSEGLAYLFYRKNNNPYLECCFSCRKLALEVDLSAYEWIYHKLGREPQRSWRSFPPCITQYRWVTLLENSRPIPLILSHADIMLEGGSWVAAWQPDIDYQLTDKPVLRVHTHELRRCITVASFYGPKTRHAYLISRNIQQSSTRQYYSLFFCGYQLWTTYTKGLVTALVSLPTSPEWVFRSLQQGRDSEVVAILPGTYFARTFPHVWFSLENKRRIKAPLPRWIYARHYNHYWWWP</sequence>
<evidence type="ECO:0000313" key="2">
    <source>
        <dbReference type="Proteomes" id="UP001187315"/>
    </source>
</evidence>
<dbReference type="Proteomes" id="UP001187315">
    <property type="component" value="Unassembled WGS sequence"/>
</dbReference>
<keyword evidence="2" id="KW-1185">Reference proteome</keyword>
<organism evidence="1 2">
    <name type="scientific">Tachysurus vachellii</name>
    <name type="common">Darkbarbel catfish</name>
    <name type="synonym">Pelteobagrus vachellii</name>
    <dbReference type="NCBI Taxonomy" id="175792"/>
    <lineage>
        <taxon>Eukaryota</taxon>
        <taxon>Metazoa</taxon>
        <taxon>Chordata</taxon>
        <taxon>Craniata</taxon>
        <taxon>Vertebrata</taxon>
        <taxon>Euteleostomi</taxon>
        <taxon>Actinopterygii</taxon>
        <taxon>Neopterygii</taxon>
        <taxon>Teleostei</taxon>
        <taxon>Ostariophysi</taxon>
        <taxon>Siluriformes</taxon>
        <taxon>Bagridae</taxon>
        <taxon>Tachysurus</taxon>
    </lineage>
</organism>
<gene>
    <name evidence="1" type="ORF">Q7C36_005213</name>
</gene>
<proteinExistence type="predicted"/>
<evidence type="ECO:0000313" key="1">
    <source>
        <dbReference type="EMBL" id="KAK2861047.1"/>
    </source>
</evidence>